<dbReference type="RefSeq" id="WP_168529714.1">
    <property type="nucleotide sequence ID" value="NZ_CP043010.1"/>
</dbReference>
<name>A0AAX3EDU7_PAEUR</name>
<dbReference type="EMBL" id="CP101185">
    <property type="protein sequence ID" value="UYV96075.1"/>
    <property type="molecule type" value="Genomic_DNA"/>
</dbReference>
<dbReference type="Proteomes" id="UP001163293">
    <property type="component" value="Chromosome"/>
</dbReference>
<organism evidence="1 2">
    <name type="scientific">Paenarthrobacter ureafaciens</name>
    <dbReference type="NCBI Taxonomy" id="37931"/>
    <lineage>
        <taxon>Bacteria</taxon>
        <taxon>Bacillati</taxon>
        <taxon>Actinomycetota</taxon>
        <taxon>Actinomycetes</taxon>
        <taxon>Micrococcales</taxon>
        <taxon>Micrococcaceae</taxon>
        <taxon>Paenarthrobacter</taxon>
    </lineage>
</organism>
<reference evidence="1" key="1">
    <citation type="submission" date="2022-07" db="EMBL/GenBank/DDBJ databases">
        <authorList>
            <person name="Wu T."/>
        </authorList>
    </citation>
    <scope>NUCLEOTIDE SEQUENCE</scope>
    <source>
        <strain evidence="1">SD-1</strain>
    </source>
</reference>
<evidence type="ECO:0000313" key="1">
    <source>
        <dbReference type="EMBL" id="UYV96075.1"/>
    </source>
</evidence>
<proteinExistence type="predicted"/>
<protein>
    <submittedName>
        <fullName evidence="1">Uncharacterized protein</fullName>
    </submittedName>
</protein>
<dbReference type="AlphaFoldDB" id="A0AAX3EDU7"/>
<gene>
    <name evidence="1" type="ORF">NL394_13395</name>
</gene>
<evidence type="ECO:0000313" key="2">
    <source>
        <dbReference type="Proteomes" id="UP001163293"/>
    </source>
</evidence>
<sequence length="51" mass="5377">MKVELTIEAAQGEMMRVSATGPDYDAAMAAAKAKIPEGSRAIVIRVGDREA</sequence>
<accession>A0AAX3EDU7</accession>
<keyword evidence="2" id="KW-1185">Reference proteome</keyword>